<keyword evidence="15" id="KW-1185">Reference proteome</keyword>
<dbReference type="InterPro" id="IPR041640">
    <property type="entry name" value="Tyrosinase_C"/>
</dbReference>
<dbReference type="GO" id="GO:0046872">
    <property type="term" value="F:metal ion binding"/>
    <property type="evidence" value="ECO:0007669"/>
    <property type="project" value="UniProtKB-KW"/>
</dbReference>
<evidence type="ECO:0000256" key="11">
    <source>
        <dbReference type="SAM" id="MobiDB-lite"/>
    </source>
</evidence>
<evidence type="ECO:0000256" key="4">
    <source>
        <dbReference type="ARBA" id="ARBA00022723"/>
    </source>
</evidence>
<dbReference type="Gene3D" id="2.60.310.20">
    <property type="match status" value="1"/>
</dbReference>
<feature type="compositionally biased region" description="Gly residues" evidence="11">
    <location>
        <begin position="640"/>
        <end position="651"/>
    </location>
</feature>
<keyword evidence="4" id="KW-0479">Metal-binding</keyword>
<organism evidence="14 15">
    <name type="scientific">Mycena alexandri</name>
    <dbReference type="NCBI Taxonomy" id="1745969"/>
    <lineage>
        <taxon>Eukaryota</taxon>
        <taxon>Fungi</taxon>
        <taxon>Dikarya</taxon>
        <taxon>Basidiomycota</taxon>
        <taxon>Agaricomycotina</taxon>
        <taxon>Agaricomycetes</taxon>
        <taxon>Agaricomycetidae</taxon>
        <taxon>Agaricales</taxon>
        <taxon>Marasmiineae</taxon>
        <taxon>Mycenaceae</taxon>
        <taxon>Mycena</taxon>
    </lineage>
</organism>
<dbReference type="SUPFAM" id="SSF48056">
    <property type="entry name" value="Di-copper centre-containing domain"/>
    <property type="match status" value="1"/>
</dbReference>
<feature type="region of interest" description="Disordered" evidence="11">
    <location>
        <begin position="627"/>
        <end position="651"/>
    </location>
</feature>
<evidence type="ECO:0000256" key="7">
    <source>
        <dbReference type="ARBA" id="ARBA00023033"/>
    </source>
</evidence>
<comment type="catalytic activity">
    <reaction evidence="10">
        <text>L-tyrosine + O2 = L-dopaquinone + H2O</text>
        <dbReference type="Rhea" id="RHEA:18117"/>
        <dbReference type="ChEBI" id="CHEBI:15377"/>
        <dbReference type="ChEBI" id="CHEBI:15379"/>
        <dbReference type="ChEBI" id="CHEBI:57924"/>
        <dbReference type="ChEBI" id="CHEBI:58315"/>
        <dbReference type="EC" id="1.14.18.1"/>
    </reaction>
</comment>
<dbReference type="PIRSF" id="PIRSF000340">
    <property type="entry name" value="MPO_fungal"/>
    <property type="match status" value="1"/>
</dbReference>
<keyword evidence="5" id="KW-0560">Oxidoreductase</keyword>
<evidence type="ECO:0000313" key="15">
    <source>
        <dbReference type="Proteomes" id="UP001218188"/>
    </source>
</evidence>
<dbReference type="GO" id="GO:0004503">
    <property type="term" value="F:tyrosinase activity"/>
    <property type="evidence" value="ECO:0007669"/>
    <property type="project" value="UniProtKB-EC"/>
</dbReference>
<evidence type="ECO:0000259" key="13">
    <source>
        <dbReference type="PROSITE" id="PS00498"/>
    </source>
</evidence>
<proteinExistence type="inferred from homology"/>
<evidence type="ECO:0000256" key="3">
    <source>
        <dbReference type="ARBA" id="ARBA00011906"/>
    </source>
</evidence>
<dbReference type="Proteomes" id="UP001218188">
    <property type="component" value="Unassembled WGS sequence"/>
</dbReference>
<dbReference type="GO" id="GO:0042438">
    <property type="term" value="P:melanin biosynthetic process"/>
    <property type="evidence" value="ECO:0007669"/>
    <property type="project" value="UniProtKB-KW"/>
</dbReference>
<gene>
    <name evidence="14" type="ORF">C8F04DRAFT_1210522</name>
</gene>
<dbReference type="Pfam" id="PF00264">
    <property type="entry name" value="Tyrosinase"/>
    <property type="match status" value="1"/>
</dbReference>
<feature type="domain" description="Tyrosinase copper-binding" evidence="12">
    <location>
        <begin position="110"/>
        <end position="127"/>
    </location>
</feature>
<dbReference type="AlphaFoldDB" id="A0AAD6SW16"/>
<dbReference type="InterPro" id="IPR008922">
    <property type="entry name" value="Di-copper_centre_dom_sf"/>
</dbReference>
<dbReference type="PROSITE" id="PS00498">
    <property type="entry name" value="TYROSINASE_2"/>
    <property type="match status" value="1"/>
</dbReference>
<dbReference type="InterPro" id="IPR050316">
    <property type="entry name" value="Tyrosinase/Hemocyanin"/>
</dbReference>
<reference evidence="14" key="1">
    <citation type="submission" date="2023-03" db="EMBL/GenBank/DDBJ databases">
        <title>Massive genome expansion in bonnet fungi (Mycena s.s.) driven by repeated elements and novel gene families across ecological guilds.</title>
        <authorList>
            <consortium name="Lawrence Berkeley National Laboratory"/>
            <person name="Harder C.B."/>
            <person name="Miyauchi S."/>
            <person name="Viragh M."/>
            <person name="Kuo A."/>
            <person name="Thoen E."/>
            <person name="Andreopoulos B."/>
            <person name="Lu D."/>
            <person name="Skrede I."/>
            <person name="Drula E."/>
            <person name="Henrissat B."/>
            <person name="Morin E."/>
            <person name="Kohler A."/>
            <person name="Barry K."/>
            <person name="LaButti K."/>
            <person name="Morin E."/>
            <person name="Salamov A."/>
            <person name="Lipzen A."/>
            <person name="Mereny Z."/>
            <person name="Hegedus B."/>
            <person name="Baldrian P."/>
            <person name="Stursova M."/>
            <person name="Weitz H."/>
            <person name="Taylor A."/>
            <person name="Grigoriev I.V."/>
            <person name="Nagy L.G."/>
            <person name="Martin F."/>
            <person name="Kauserud H."/>
        </authorList>
    </citation>
    <scope>NUCLEOTIDE SEQUENCE</scope>
    <source>
        <strain evidence="14">CBHHK200</strain>
    </source>
</reference>
<protein>
    <recommendedName>
        <fullName evidence="3">tyrosinase</fullName>
        <ecNumber evidence="3">1.14.18.1</ecNumber>
    </recommendedName>
</protein>
<dbReference type="PROSITE" id="PS00497">
    <property type="entry name" value="TYROSINASE_1"/>
    <property type="match status" value="1"/>
</dbReference>
<evidence type="ECO:0000256" key="6">
    <source>
        <dbReference type="ARBA" id="ARBA00023008"/>
    </source>
</evidence>
<comment type="cofactor">
    <cofactor evidence="1">
        <name>Cu(2+)</name>
        <dbReference type="ChEBI" id="CHEBI:29036"/>
    </cofactor>
</comment>
<dbReference type="EC" id="1.14.18.1" evidence="3"/>
<evidence type="ECO:0000256" key="8">
    <source>
        <dbReference type="ARBA" id="ARBA00023101"/>
    </source>
</evidence>
<comment type="catalytic activity">
    <reaction evidence="9">
        <text>2 L-dopa + O2 = 2 L-dopaquinone + 2 H2O</text>
        <dbReference type="Rhea" id="RHEA:34287"/>
        <dbReference type="ChEBI" id="CHEBI:15377"/>
        <dbReference type="ChEBI" id="CHEBI:15379"/>
        <dbReference type="ChEBI" id="CHEBI:57504"/>
        <dbReference type="ChEBI" id="CHEBI:57924"/>
        <dbReference type="EC" id="1.14.18.1"/>
    </reaction>
</comment>
<keyword evidence="7" id="KW-0503">Monooxygenase</keyword>
<dbReference type="PANTHER" id="PTHR11474">
    <property type="entry name" value="TYROSINASE FAMILY MEMBER"/>
    <property type="match status" value="1"/>
</dbReference>
<dbReference type="Gene3D" id="1.10.1280.10">
    <property type="entry name" value="Di-copper center containing domain from catechol oxidase"/>
    <property type="match status" value="1"/>
</dbReference>
<sequence>MSKFIVTGATGGSTQGAAASNRIEINDFVKIEDQFSLYIQALRQYFITLLLTIDDHKATAEHIYGQQQPDVDSFFSLAGIHGLPYQPWDGAGDQSVDPTDPDAWQGYCTHGNVLFPTFHRPYVFLFEQVLQAAAINIAATYTVDKDRFTQAALELRQPYWDWAKNSVPPAEVISLDQVTIIAPNGQKTQVDNPLRRYTFNPIDPSFPDPYSGWQTTLRHPDSTDPDAQDNVAELTSTLKSAQRQLRTKTYNLLTRVHTWPAFSNHTPGDGGSTSNSLEAIHDGIHTDVGGNGQMSDPSVAAFDPIFFLHHCNVDRMLSLWSALNPGVWVTPGKATGGTWTIPPDTSVDKTTDLTPFWSSQSAYWASSEVTATSNVGYTYPEFNGLNMNDPNAVRAAVAQKVNQLYGGSIFSSISALSASPAVSAATKPAAVHVASTPAAAAPAHSTPAAAPVPHVQANLAHVAGPHNGGAHVAVPHNGDANIAVPHNAAERVIWDWTARIQVKKYEVGGSFSVLLFLGAVPDDPKQWRTSPSFAGAHHVFANSVPDRCANCRTHRDAEVEGFVHLDEGITEHSGLGSLEPNVVEPYLTHNLHWHVQKASGQVVDLSSVPSLEVTVFATPLTLPLGSDFPVPGERRHHGGITHGRTGGSRNA</sequence>
<dbReference type="PANTHER" id="PTHR11474:SF76">
    <property type="entry name" value="SHKT DOMAIN-CONTAINING PROTEIN"/>
    <property type="match status" value="1"/>
</dbReference>
<accession>A0AAD6SW16</accession>
<keyword evidence="6" id="KW-0186">Copper</keyword>
<dbReference type="InterPro" id="IPR016216">
    <property type="entry name" value="Monophenol_mOase_fun"/>
</dbReference>
<dbReference type="InterPro" id="IPR002227">
    <property type="entry name" value="Tyrosinase_Cu-bd"/>
</dbReference>
<evidence type="ECO:0000256" key="5">
    <source>
        <dbReference type="ARBA" id="ARBA00023002"/>
    </source>
</evidence>
<name>A0AAD6SW16_9AGAR</name>
<feature type="domain" description="Tyrosinase copper-binding" evidence="13">
    <location>
        <begin position="303"/>
        <end position="314"/>
    </location>
</feature>
<comment type="caution">
    <text evidence="14">The sequence shown here is derived from an EMBL/GenBank/DDBJ whole genome shotgun (WGS) entry which is preliminary data.</text>
</comment>
<dbReference type="PRINTS" id="PR00092">
    <property type="entry name" value="TYROSINASE"/>
</dbReference>
<dbReference type="Pfam" id="PF18132">
    <property type="entry name" value="Tyrosinase_C"/>
    <property type="match status" value="1"/>
</dbReference>
<comment type="similarity">
    <text evidence="2">Belongs to the tyrosinase family.</text>
</comment>
<evidence type="ECO:0000313" key="14">
    <source>
        <dbReference type="EMBL" id="KAJ7034888.1"/>
    </source>
</evidence>
<evidence type="ECO:0000259" key="12">
    <source>
        <dbReference type="PROSITE" id="PS00497"/>
    </source>
</evidence>
<evidence type="ECO:0000256" key="10">
    <source>
        <dbReference type="ARBA" id="ARBA00048881"/>
    </source>
</evidence>
<evidence type="ECO:0000256" key="2">
    <source>
        <dbReference type="ARBA" id="ARBA00009928"/>
    </source>
</evidence>
<keyword evidence="8" id="KW-0470">Melanin biosynthesis</keyword>
<evidence type="ECO:0000256" key="1">
    <source>
        <dbReference type="ARBA" id="ARBA00001973"/>
    </source>
</evidence>
<evidence type="ECO:0000256" key="9">
    <source>
        <dbReference type="ARBA" id="ARBA00048233"/>
    </source>
</evidence>
<dbReference type="EMBL" id="JARJCM010000054">
    <property type="protein sequence ID" value="KAJ7034888.1"/>
    <property type="molecule type" value="Genomic_DNA"/>
</dbReference>